<evidence type="ECO:0000256" key="4">
    <source>
        <dbReference type="SAM" id="SignalP"/>
    </source>
</evidence>
<accession>A0AAW8RSI1</accession>
<protein>
    <submittedName>
        <fullName evidence="6">WxL domain-containing protein</fullName>
    </submittedName>
</protein>
<dbReference type="PANTHER" id="PTHR47566:SF1">
    <property type="entry name" value="PROTEIN NUD1"/>
    <property type="match status" value="1"/>
</dbReference>
<feature type="compositionally biased region" description="Basic and acidic residues" evidence="3">
    <location>
        <begin position="63"/>
        <end position="78"/>
    </location>
</feature>
<keyword evidence="2" id="KW-0677">Repeat</keyword>
<dbReference type="Pfam" id="PF13731">
    <property type="entry name" value="WxL"/>
    <property type="match status" value="1"/>
</dbReference>
<feature type="domain" description="WxL" evidence="5">
    <location>
        <begin position="624"/>
        <end position="815"/>
    </location>
</feature>
<dbReference type="Proteomes" id="UP001260773">
    <property type="component" value="Unassembled WGS sequence"/>
</dbReference>
<feature type="region of interest" description="Disordered" evidence="3">
    <location>
        <begin position="727"/>
        <end position="752"/>
    </location>
</feature>
<dbReference type="InterPro" id="IPR032675">
    <property type="entry name" value="LRR_dom_sf"/>
</dbReference>
<reference evidence="6" key="1">
    <citation type="submission" date="2023-03" db="EMBL/GenBank/DDBJ databases">
        <authorList>
            <person name="Shen W."/>
            <person name="Cai J."/>
        </authorList>
    </citation>
    <scope>NUCLEOTIDE SEQUENCE</scope>
    <source>
        <strain evidence="6">P33-2</strain>
    </source>
</reference>
<dbReference type="AlphaFoldDB" id="A0AAW8RSI1"/>
<dbReference type="RefSeq" id="WP_195967557.1">
    <property type="nucleotide sequence ID" value="NZ_JADPDV010000128.1"/>
</dbReference>
<dbReference type="SUPFAM" id="SSF52058">
    <property type="entry name" value="L domain-like"/>
    <property type="match status" value="1"/>
</dbReference>
<feature type="compositionally biased region" description="Polar residues" evidence="3">
    <location>
        <begin position="735"/>
        <end position="752"/>
    </location>
</feature>
<dbReference type="Gene3D" id="3.80.10.10">
    <property type="entry name" value="Ribonuclease Inhibitor"/>
    <property type="match status" value="1"/>
</dbReference>
<gene>
    <name evidence="6" type="ORF">P7D43_02565</name>
</gene>
<dbReference type="PANTHER" id="PTHR47566">
    <property type="match status" value="1"/>
</dbReference>
<keyword evidence="1" id="KW-0433">Leucine-rich repeat</keyword>
<feature type="region of interest" description="Disordered" evidence="3">
    <location>
        <begin position="35"/>
        <end position="116"/>
    </location>
</feature>
<feature type="signal peptide" evidence="4">
    <location>
        <begin position="1"/>
        <end position="26"/>
    </location>
</feature>
<evidence type="ECO:0000313" key="6">
    <source>
        <dbReference type="EMBL" id="MDT2401241.1"/>
    </source>
</evidence>
<organism evidence="6 7">
    <name type="scientific">Enterococcus avium</name>
    <name type="common">Streptococcus avium</name>
    <dbReference type="NCBI Taxonomy" id="33945"/>
    <lineage>
        <taxon>Bacteria</taxon>
        <taxon>Bacillati</taxon>
        <taxon>Bacillota</taxon>
        <taxon>Bacilli</taxon>
        <taxon>Lactobacillales</taxon>
        <taxon>Enterococcaceae</taxon>
        <taxon>Enterococcus</taxon>
    </lineage>
</organism>
<dbReference type="EMBL" id="JARPWH010000004">
    <property type="protein sequence ID" value="MDT2401241.1"/>
    <property type="molecule type" value="Genomic_DNA"/>
</dbReference>
<feature type="compositionally biased region" description="Basic and acidic residues" evidence="3">
    <location>
        <begin position="45"/>
        <end position="54"/>
    </location>
</feature>
<feature type="compositionally biased region" description="Low complexity" evidence="3">
    <location>
        <begin position="79"/>
        <end position="90"/>
    </location>
</feature>
<evidence type="ECO:0000256" key="2">
    <source>
        <dbReference type="ARBA" id="ARBA00022737"/>
    </source>
</evidence>
<sequence>MNKKFCKTLGLAILLASSLPFSLVSAETFEEVPTGETTISSMADDPLKEYKEKAANQVSTIKEPTREEPESEPKKETETLTTEDTLTTESSAEDTPDNEEKLKRQPRGGGGIRPFSTTLIEGMDIDADFAKLLREDKSTTNDGGPWSGFGKNKNQLTDDDMAALTEINVSFKSLTSLKGIEYAVNLTKLQSENNQLNDLNVTKNINLINLDCGWNDLSNLDLSNNLLLEILNCRDNKIKDLNITNNTRLTYLNCVWNQLSMLDITKNTVLRELQCGVNMLSVLDVTKNTMLRVLGCSSNQLSDLDLAKNTALENLMCTHNQLSTLDITTNIELRYLYCSSNQLSMLNGLKYVASSLIILDCSINQLNKLDVKSNVNLTNLNCYGNHIADISSAYNLDKLADLNVSGQTIYIPVPFVSSSGEAVVDILKTTAGQGLSVYGSIISPPPSFAYNGDKIFIPNVTRPSISDEYIYLSYDGTQLVEGAIGGTKIFDGTIYLITVSELEHTLVPNMKRVKSGENIQWTWIIESTNVKKAEDVHAKLNLPVGLVIDPSSITKNGAPATIADINGTNNLGILDYNEQITFTFETTATGNVGDWLKAEGRLDWEDDTIASPYHNEREGSAQIQDDEQTYTPKDTDDMSIQSVPVYFNHGTNPIMSTAQTYHLHSMNYQSNTKVVTDGFYTRIKDDRAISTGWKLTAKLSDFKDSSNAPMPNGTGTSLKLENMSIERVTDRDTPQETIDPSPTGTDVPSSVQSTETIVAGQPTAKTLVTAQPNQGQDTWQLRMPFDKISLNLPANAGKKGTVYKAKLTWSLDDTP</sequence>
<dbReference type="InterPro" id="IPR052574">
    <property type="entry name" value="CDIRP"/>
</dbReference>
<evidence type="ECO:0000259" key="5">
    <source>
        <dbReference type="Pfam" id="PF13731"/>
    </source>
</evidence>
<comment type="caution">
    <text evidence="6">The sequence shown here is derived from an EMBL/GenBank/DDBJ whole genome shotgun (WGS) entry which is preliminary data.</text>
</comment>
<proteinExistence type="predicted"/>
<dbReference type="InterPro" id="IPR027994">
    <property type="entry name" value="WxL_dom"/>
</dbReference>
<dbReference type="GO" id="GO:0035591">
    <property type="term" value="F:signaling adaptor activity"/>
    <property type="evidence" value="ECO:0007669"/>
    <property type="project" value="TreeGrafter"/>
</dbReference>
<evidence type="ECO:0000313" key="7">
    <source>
        <dbReference type="Proteomes" id="UP001260773"/>
    </source>
</evidence>
<name>A0AAW8RSI1_ENTAV</name>
<evidence type="ECO:0000256" key="1">
    <source>
        <dbReference type="ARBA" id="ARBA00022614"/>
    </source>
</evidence>
<evidence type="ECO:0000256" key="3">
    <source>
        <dbReference type="SAM" id="MobiDB-lite"/>
    </source>
</evidence>
<keyword evidence="4" id="KW-0732">Signal</keyword>
<feature type="chain" id="PRO_5043364768" evidence="4">
    <location>
        <begin position="27"/>
        <end position="815"/>
    </location>
</feature>